<dbReference type="Gene3D" id="1.10.3720.10">
    <property type="entry name" value="MetI-like"/>
    <property type="match status" value="1"/>
</dbReference>
<evidence type="ECO:0000256" key="5">
    <source>
        <dbReference type="ARBA" id="ARBA00022989"/>
    </source>
</evidence>
<dbReference type="InterPro" id="IPR000515">
    <property type="entry name" value="MetI-like"/>
</dbReference>
<dbReference type="Pfam" id="PF00528">
    <property type="entry name" value="BPD_transp_1"/>
    <property type="match status" value="1"/>
</dbReference>
<evidence type="ECO:0000313" key="10">
    <source>
        <dbReference type="Proteomes" id="UP000436047"/>
    </source>
</evidence>
<feature type="domain" description="ABC transmembrane type-1" evidence="8">
    <location>
        <begin position="82"/>
        <end position="297"/>
    </location>
</feature>
<proteinExistence type="inferred from homology"/>
<keyword evidence="5 7" id="KW-1133">Transmembrane helix</keyword>
<comment type="similarity">
    <text evidence="7">Belongs to the binding-protein-dependent transport system permease family.</text>
</comment>
<dbReference type="CDD" id="cd06261">
    <property type="entry name" value="TM_PBP2"/>
    <property type="match status" value="1"/>
</dbReference>
<dbReference type="EMBL" id="VUMI01000033">
    <property type="protein sequence ID" value="MSS90204.1"/>
    <property type="molecule type" value="Genomic_DNA"/>
</dbReference>
<dbReference type="SUPFAM" id="SSF161098">
    <property type="entry name" value="MetI-like"/>
    <property type="match status" value="1"/>
</dbReference>
<dbReference type="Proteomes" id="UP000436047">
    <property type="component" value="Unassembled WGS sequence"/>
</dbReference>
<evidence type="ECO:0000256" key="7">
    <source>
        <dbReference type="RuleBase" id="RU363032"/>
    </source>
</evidence>
<reference evidence="9 10" key="1">
    <citation type="submission" date="2019-08" db="EMBL/GenBank/DDBJ databases">
        <title>In-depth cultivation of the pig gut microbiome towards novel bacterial diversity and tailored functional studies.</title>
        <authorList>
            <person name="Wylensek D."/>
            <person name="Hitch T.C.A."/>
            <person name="Clavel T."/>
        </authorList>
    </citation>
    <scope>NUCLEOTIDE SEQUENCE [LARGE SCALE GENOMIC DNA]</scope>
    <source>
        <strain evidence="9 10">WCA-389-WT-23B</strain>
    </source>
</reference>
<keyword evidence="6 7" id="KW-0472">Membrane</keyword>
<keyword evidence="2 7" id="KW-0813">Transport</keyword>
<keyword evidence="3" id="KW-1003">Cell membrane</keyword>
<evidence type="ECO:0000313" key="9">
    <source>
        <dbReference type="EMBL" id="MSS90204.1"/>
    </source>
</evidence>
<comment type="caution">
    <text evidence="9">The sequence shown here is derived from an EMBL/GenBank/DDBJ whole genome shotgun (WGS) entry which is preliminary data.</text>
</comment>
<evidence type="ECO:0000256" key="1">
    <source>
        <dbReference type="ARBA" id="ARBA00004651"/>
    </source>
</evidence>
<comment type="subcellular location">
    <subcellularLocation>
        <location evidence="1 7">Cell membrane</location>
        <topology evidence="1 7">Multi-pass membrane protein</topology>
    </subcellularLocation>
</comment>
<dbReference type="InterPro" id="IPR050809">
    <property type="entry name" value="UgpAE/MalFG_permease"/>
</dbReference>
<feature type="transmembrane region" description="Helical" evidence="7">
    <location>
        <begin position="276"/>
        <end position="296"/>
    </location>
</feature>
<evidence type="ECO:0000256" key="2">
    <source>
        <dbReference type="ARBA" id="ARBA00022448"/>
    </source>
</evidence>
<dbReference type="PANTHER" id="PTHR43227">
    <property type="entry name" value="BLL4140 PROTEIN"/>
    <property type="match status" value="1"/>
</dbReference>
<organism evidence="9 10">
    <name type="scientific">Eisenbergiella porci</name>
    <dbReference type="NCBI Taxonomy" id="2652274"/>
    <lineage>
        <taxon>Bacteria</taxon>
        <taxon>Bacillati</taxon>
        <taxon>Bacillota</taxon>
        <taxon>Clostridia</taxon>
        <taxon>Lachnospirales</taxon>
        <taxon>Lachnospiraceae</taxon>
        <taxon>Eisenbergiella</taxon>
    </lineage>
</organism>
<dbReference type="PROSITE" id="PS50928">
    <property type="entry name" value="ABC_TM1"/>
    <property type="match status" value="1"/>
</dbReference>
<feature type="transmembrane region" description="Helical" evidence="7">
    <location>
        <begin position="20"/>
        <end position="46"/>
    </location>
</feature>
<evidence type="ECO:0000259" key="8">
    <source>
        <dbReference type="PROSITE" id="PS50928"/>
    </source>
</evidence>
<gene>
    <name evidence="9" type="ORF">FYJ45_18540</name>
</gene>
<keyword evidence="10" id="KW-1185">Reference proteome</keyword>
<dbReference type="PANTHER" id="PTHR43227:SF11">
    <property type="entry name" value="BLL4140 PROTEIN"/>
    <property type="match status" value="1"/>
</dbReference>
<feature type="transmembrane region" description="Helical" evidence="7">
    <location>
        <begin position="86"/>
        <end position="107"/>
    </location>
</feature>
<feature type="transmembrane region" description="Helical" evidence="7">
    <location>
        <begin position="223"/>
        <end position="244"/>
    </location>
</feature>
<dbReference type="GO" id="GO:0005886">
    <property type="term" value="C:plasma membrane"/>
    <property type="evidence" value="ECO:0007669"/>
    <property type="project" value="UniProtKB-SubCell"/>
</dbReference>
<sequence>MRMKHNKKPIWYYLKRDRFIYLLILPGLLWYIIFCYLPMFGIVIAFEDYKPFWGLEGIFTSDWVGLKHFIKFFKSAYCLRLIKNTLLLSIYSLVWSFPLSIILALLINELKGKYFKKTVQTVSYLPHFLSAVIVCGMIRTLTTVDGGLVNAIVAAFGGEAIPFLGQPEWFRTIYTVSEVWQSIGWESIVFIAAMTGIDKELYEAAMVDGAGVMRRMWNITIPGIMPVITIMLILRVGSILNLGYEKVLLLYSPQVYSTADIISTYVYREGVVNQNYSFAAAVNLFTSLISLVLVLGTNKITKKMGQEGIW</sequence>
<evidence type="ECO:0000256" key="4">
    <source>
        <dbReference type="ARBA" id="ARBA00022692"/>
    </source>
</evidence>
<protein>
    <submittedName>
        <fullName evidence="9">Sugar ABC transporter permease</fullName>
    </submittedName>
</protein>
<evidence type="ECO:0000256" key="3">
    <source>
        <dbReference type="ARBA" id="ARBA00022475"/>
    </source>
</evidence>
<keyword evidence="4 7" id="KW-0812">Transmembrane</keyword>
<accession>A0A6N7WKE8</accession>
<name>A0A6N7WKE8_9FIRM</name>
<dbReference type="InterPro" id="IPR035906">
    <property type="entry name" value="MetI-like_sf"/>
</dbReference>
<dbReference type="AlphaFoldDB" id="A0A6N7WKE8"/>
<evidence type="ECO:0000256" key="6">
    <source>
        <dbReference type="ARBA" id="ARBA00023136"/>
    </source>
</evidence>
<dbReference type="GO" id="GO:0055085">
    <property type="term" value="P:transmembrane transport"/>
    <property type="evidence" value="ECO:0007669"/>
    <property type="project" value="InterPro"/>
</dbReference>